<dbReference type="SUPFAM" id="SSF56281">
    <property type="entry name" value="Metallo-hydrolase/oxidoreductase"/>
    <property type="match status" value="1"/>
</dbReference>
<evidence type="ECO:0000256" key="2">
    <source>
        <dbReference type="ARBA" id="ARBA00022723"/>
    </source>
</evidence>
<dbReference type="GO" id="GO:0017001">
    <property type="term" value="P:antibiotic catabolic process"/>
    <property type="evidence" value="ECO:0007669"/>
    <property type="project" value="InterPro"/>
</dbReference>
<dbReference type="InterPro" id="IPR036866">
    <property type="entry name" value="RibonucZ/Hydroxyglut_hydro"/>
</dbReference>
<feature type="non-terminal residue" evidence="6">
    <location>
        <position position="1"/>
    </location>
</feature>
<evidence type="ECO:0000256" key="4">
    <source>
        <dbReference type="ARBA" id="ARBA00022833"/>
    </source>
</evidence>
<dbReference type="PROSITE" id="PS00743">
    <property type="entry name" value="BETA_LACTAMASE_B_1"/>
    <property type="match status" value="1"/>
</dbReference>
<feature type="domain" description="Metallo-beta-lactamase" evidence="5">
    <location>
        <begin position="10"/>
        <end position="75"/>
    </location>
</feature>
<dbReference type="EMBL" id="UINC01120055">
    <property type="protein sequence ID" value="SVC94287.1"/>
    <property type="molecule type" value="Genomic_DNA"/>
</dbReference>
<proteinExistence type="predicted"/>
<dbReference type="PANTHER" id="PTHR46233">
    <property type="entry name" value="HYDROXYACYLGLUTATHIONE HYDROLASE GLOC"/>
    <property type="match status" value="1"/>
</dbReference>
<dbReference type="GO" id="GO:0008800">
    <property type="term" value="F:beta-lactamase activity"/>
    <property type="evidence" value="ECO:0007669"/>
    <property type="project" value="InterPro"/>
</dbReference>
<dbReference type="Pfam" id="PF00753">
    <property type="entry name" value="Lactamase_B"/>
    <property type="match status" value="1"/>
</dbReference>
<evidence type="ECO:0000259" key="5">
    <source>
        <dbReference type="Pfam" id="PF00753"/>
    </source>
</evidence>
<accession>A0A382RAX3</accession>
<keyword evidence="3" id="KW-0378">Hydrolase</keyword>
<protein>
    <recommendedName>
        <fullName evidence="5">Metallo-beta-lactamase domain-containing protein</fullName>
    </recommendedName>
</protein>
<dbReference type="AlphaFoldDB" id="A0A382RAX3"/>
<keyword evidence="2" id="KW-0479">Metal-binding</keyword>
<dbReference type="InterPro" id="IPR001018">
    <property type="entry name" value="Beta-lactamase_class-B_CS"/>
</dbReference>
<dbReference type="Gene3D" id="3.60.15.10">
    <property type="entry name" value="Ribonuclease Z/Hydroxyacylglutathione hydrolase-like"/>
    <property type="match status" value="1"/>
</dbReference>
<organism evidence="6">
    <name type="scientific">marine metagenome</name>
    <dbReference type="NCBI Taxonomy" id="408172"/>
    <lineage>
        <taxon>unclassified sequences</taxon>
        <taxon>metagenomes</taxon>
        <taxon>ecological metagenomes</taxon>
    </lineage>
</organism>
<evidence type="ECO:0000313" key="6">
    <source>
        <dbReference type="EMBL" id="SVC94287.1"/>
    </source>
</evidence>
<keyword evidence="4" id="KW-0862">Zinc</keyword>
<evidence type="ECO:0000256" key="3">
    <source>
        <dbReference type="ARBA" id="ARBA00022801"/>
    </source>
</evidence>
<dbReference type="InterPro" id="IPR001279">
    <property type="entry name" value="Metallo-B-lactamas"/>
</dbReference>
<gene>
    <name evidence="6" type="ORF">METZ01_LOCUS347141</name>
</gene>
<dbReference type="PANTHER" id="PTHR46233:SF3">
    <property type="entry name" value="HYDROXYACYLGLUTATHIONE HYDROLASE GLOC"/>
    <property type="match status" value="1"/>
</dbReference>
<dbReference type="InterPro" id="IPR051453">
    <property type="entry name" value="MBL_Glyoxalase_II"/>
</dbReference>
<comment type="cofactor">
    <cofactor evidence="1">
        <name>Zn(2+)</name>
        <dbReference type="ChEBI" id="CHEBI:29105"/>
    </cofactor>
</comment>
<dbReference type="GO" id="GO:0008270">
    <property type="term" value="F:zinc ion binding"/>
    <property type="evidence" value="ECO:0007669"/>
    <property type="project" value="InterPro"/>
</dbReference>
<reference evidence="6" key="1">
    <citation type="submission" date="2018-05" db="EMBL/GenBank/DDBJ databases">
        <authorList>
            <person name="Lanie J.A."/>
            <person name="Ng W.-L."/>
            <person name="Kazmierczak K.M."/>
            <person name="Andrzejewski T.M."/>
            <person name="Davidsen T.M."/>
            <person name="Wayne K.J."/>
            <person name="Tettelin H."/>
            <person name="Glass J.I."/>
            <person name="Rusch D."/>
            <person name="Podicherti R."/>
            <person name="Tsui H.-C.T."/>
            <person name="Winkler M.E."/>
        </authorList>
    </citation>
    <scope>NUCLEOTIDE SEQUENCE</scope>
</reference>
<feature type="non-terminal residue" evidence="6">
    <location>
        <position position="76"/>
    </location>
</feature>
<name>A0A382RAX3_9ZZZZ</name>
<evidence type="ECO:0000256" key="1">
    <source>
        <dbReference type="ARBA" id="ARBA00001947"/>
    </source>
</evidence>
<sequence length="76" mass="8345">MRYRIVPVTKFRQNCSLLWCSVTMEGVIVDPGPDFDPIEAAIAEEGVEIIKILVTHGHADHSGGAEELSERLSVPI</sequence>